<evidence type="ECO:0000313" key="11">
    <source>
        <dbReference type="Proteomes" id="UP000199315"/>
    </source>
</evidence>
<reference evidence="10 11" key="1">
    <citation type="submission" date="2016-09" db="EMBL/GenBank/DDBJ databases">
        <authorList>
            <person name="Capua I."/>
            <person name="De Benedictis P."/>
            <person name="Joannis T."/>
            <person name="Lombin L.H."/>
            <person name="Cattoli G."/>
        </authorList>
    </citation>
    <scope>NUCLEOTIDE SEQUENCE [LARGE SCALE GENOMIC DNA]</scope>
    <source>
        <strain evidence="10 11">GluBS11</strain>
    </source>
</reference>
<keyword evidence="7" id="KW-0342">GTP-binding</keyword>
<evidence type="ECO:0000256" key="2">
    <source>
        <dbReference type="ARBA" id="ARBA00012726"/>
    </source>
</evidence>
<keyword evidence="11" id="KW-1185">Reference proteome</keyword>
<sequence>MITKNDMEKISPFVWKIDKKFRHGMNVPAMIFASEKIMEDVLRDRSIEQLLNVTSLPGIQKAAMVMPDVHI</sequence>
<comment type="catalytic activity">
    <reaction evidence="9">
        <text>a 3'-end 3'-phospho-ribonucleotide-RNA + a 5'-end dephospho-ribonucleoside-RNA + GTP = a ribonucleotidyl-ribonucleotide-RNA + GMP + diphosphate</text>
        <dbReference type="Rhea" id="RHEA:68076"/>
        <dbReference type="Rhea" id="RHEA-COMP:10463"/>
        <dbReference type="Rhea" id="RHEA-COMP:13936"/>
        <dbReference type="Rhea" id="RHEA-COMP:17355"/>
        <dbReference type="ChEBI" id="CHEBI:33019"/>
        <dbReference type="ChEBI" id="CHEBI:37565"/>
        <dbReference type="ChEBI" id="CHEBI:58115"/>
        <dbReference type="ChEBI" id="CHEBI:83062"/>
        <dbReference type="ChEBI" id="CHEBI:138284"/>
        <dbReference type="ChEBI" id="CHEBI:173118"/>
        <dbReference type="EC" id="6.5.1.8"/>
    </reaction>
</comment>
<dbReference type="InterPro" id="IPR036025">
    <property type="entry name" value="RtcB-like_sf"/>
</dbReference>
<organism evidence="10 11">
    <name type="scientific">Anaerobium acetethylicum</name>
    <dbReference type="NCBI Taxonomy" id="1619234"/>
    <lineage>
        <taxon>Bacteria</taxon>
        <taxon>Bacillati</taxon>
        <taxon>Bacillota</taxon>
        <taxon>Clostridia</taxon>
        <taxon>Lachnospirales</taxon>
        <taxon>Lachnospiraceae</taxon>
        <taxon>Anaerobium</taxon>
    </lineage>
</organism>
<dbReference type="STRING" id="1619234.SAMN05421730_101288"/>
<dbReference type="EMBL" id="FMKA01000012">
    <property type="protein sequence ID" value="SCP97671.1"/>
    <property type="molecule type" value="Genomic_DNA"/>
</dbReference>
<evidence type="ECO:0000256" key="3">
    <source>
        <dbReference type="ARBA" id="ARBA00022598"/>
    </source>
</evidence>
<accession>A0A1D3TUF9</accession>
<dbReference type="EC" id="6.5.1.8" evidence="2"/>
<evidence type="ECO:0000256" key="1">
    <source>
        <dbReference type="ARBA" id="ARBA00001936"/>
    </source>
</evidence>
<dbReference type="GO" id="GO:0003972">
    <property type="term" value="F:RNA ligase (ATP) activity"/>
    <property type="evidence" value="ECO:0007669"/>
    <property type="project" value="TreeGrafter"/>
</dbReference>
<dbReference type="InterPro" id="IPR001233">
    <property type="entry name" value="RtcB"/>
</dbReference>
<dbReference type="GO" id="GO:0170057">
    <property type="term" value="F:RNA ligase (GTP) activity"/>
    <property type="evidence" value="ECO:0007669"/>
    <property type="project" value="UniProtKB-EC"/>
</dbReference>
<evidence type="ECO:0000256" key="4">
    <source>
        <dbReference type="ARBA" id="ARBA00022723"/>
    </source>
</evidence>
<evidence type="ECO:0000256" key="8">
    <source>
        <dbReference type="ARBA" id="ARBA00023211"/>
    </source>
</evidence>
<evidence type="ECO:0000256" key="9">
    <source>
        <dbReference type="ARBA" id="ARBA00047746"/>
    </source>
</evidence>
<name>A0A1D3TUF9_9FIRM</name>
<keyword evidence="3 10" id="KW-0436">Ligase</keyword>
<evidence type="ECO:0000313" key="10">
    <source>
        <dbReference type="EMBL" id="SCP97671.1"/>
    </source>
</evidence>
<dbReference type="Gene3D" id="3.90.1860.10">
    <property type="entry name" value="tRNA-splicing ligase RtcB"/>
    <property type="match status" value="1"/>
</dbReference>
<protein>
    <recommendedName>
        <fullName evidence="2">3'-phosphate/5'-hydroxy nucleic acid ligase</fullName>
        <ecNumber evidence="2">6.5.1.8</ecNumber>
    </recommendedName>
</protein>
<dbReference type="GO" id="GO:0005525">
    <property type="term" value="F:GTP binding"/>
    <property type="evidence" value="ECO:0007669"/>
    <property type="project" value="UniProtKB-KW"/>
</dbReference>
<evidence type="ECO:0000256" key="5">
    <source>
        <dbReference type="ARBA" id="ARBA00022741"/>
    </source>
</evidence>
<keyword evidence="5" id="KW-0547">Nucleotide-binding</keyword>
<keyword evidence="4" id="KW-0479">Metal-binding</keyword>
<dbReference type="GO" id="GO:0046872">
    <property type="term" value="F:metal ion binding"/>
    <property type="evidence" value="ECO:0007669"/>
    <property type="project" value="UniProtKB-KW"/>
</dbReference>
<gene>
    <name evidence="10" type="ORF">SAMN05421730_101288</name>
</gene>
<keyword evidence="6" id="KW-0692">RNA repair</keyword>
<dbReference type="PANTHER" id="PTHR11118">
    <property type="entry name" value="RNA-SPLICING LIGASE RTCB HOMOLOG"/>
    <property type="match status" value="1"/>
</dbReference>
<evidence type="ECO:0000256" key="7">
    <source>
        <dbReference type="ARBA" id="ARBA00023134"/>
    </source>
</evidence>
<dbReference type="AlphaFoldDB" id="A0A1D3TUF9"/>
<keyword evidence="8" id="KW-0464">Manganese</keyword>
<dbReference type="SUPFAM" id="SSF103365">
    <property type="entry name" value="Hypothetical protein PH1602"/>
    <property type="match status" value="1"/>
</dbReference>
<evidence type="ECO:0000256" key="6">
    <source>
        <dbReference type="ARBA" id="ARBA00022800"/>
    </source>
</evidence>
<comment type="cofactor">
    <cofactor evidence="1">
        <name>Mn(2+)</name>
        <dbReference type="ChEBI" id="CHEBI:29035"/>
    </cofactor>
</comment>
<dbReference type="GO" id="GO:0042245">
    <property type="term" value="P:RNA repair"/>
    <property type="evidence" value="ECO:0007669"/>
    <property type="project" value="UniProtKB-KW"/>
</dbReference>
<proteinExistence type="predicted"/>
<dbReference type="PANTHER" id="PTHR11118:SF1">
    <property type="entry name" value="RNA-SPLICING LIGASE RTCB HOMOLOG"/>
    <property type="match status" value="1"/>
</dbReference>
<dbReference type="GO" id="GO:0006396">
    <property type="term" value="P:RNA processing"/>
    <property type="evidence" value="ECO:0007669"/>
    <property type="project" value="InterPro"/>
</dbReference>
<dbReference type="Proteomes" id="UP000199315">
    <property type="component" value="Unassembled WGS sequence"/>
</dbReference>